<dbReference type="AlphaFoldDB" id="A0AAV4WKU0"/>
<name>A0AAV4WKU0_9ARAC</name>
<evidence type="ECO:0000313" key="2">
    <source>
        <dbReference type="Proteomes" id="UP001054837"/>
    </source>
</evidence>
<gene>
    <name evidence="1" type="ORF">CDAR_527411</name>
</gene>
<comment type="caution">
    <text evidence="1">The sequence shown here is derived from an EMBL/GenBank/DDBJ whole genome shotgun (WGS) entry which is preliminary data.</text>
</comment>
<keyword evidence="2" id="KW-1185">Reference proteome</keyword>
<proteinExistence type="predicted"/>
<protein>
    <submittedName>
        <fullName evidence="1">Uncharacterized protein</fullName>
    </submittedName>
</protein>
<accession>A0AAV4WKU0</accession>
<organism evidence="1 2">
    <name type="scientific">Caerostris darwini</name>
    <dbReference type="NCBI Taxonomy" id="1538125"/>
    <lineage>
        <taxon>Eukaryota</taxon>
        <taxon>Metazoa</taxon>
        <taxon>Ecdysozoa</taxon>
        <taxon>Arthropoda</taxon>
        <taxon>Chelicerata</taxon>
        <taxon>Arachnida</taxon>
        <taxon>Araneae</taxon>
        <taxon>Araneomorphae</taxon>
        <taxon>Entelegynae</taxon>
        <taxon>Araneoidea</taxon>
        <taxon>Araneidae</taxon>
        <taxon>Caerostris</taxon>
    </lineage>
</organism>
<dbReference type="EMBL" id="BPLQ01014754">
    <property type="protein sequence ID" value="GIY82943.1"/>
    <property type="molecule type" value="Genomic_DNA"/>
</dbReference>
<evidence type="ECO:0000313" key="1">
    <source>
        <dbReference type="EMBL" id="GIY82943.1"/>
    </source>
</evidence>
<dbReference type="Proteomes" id="UP001054837">
    <property type="component" value="Unassembled WGS sequence"/>
</dbReference>
<sequence>MSPEMQEFETPPTFLVRPTGCSSITDFSQEVRSPPEQPSPLLFFCSFRFSVIAHPPAEKLAALHHLPSKFLRSAYWLSATLTVWIMAIRFLAVESPEP</sequence>
<reference evidence="1 2" key="1">
    <citation type="submission" date="2021-06" db="EMBL/GenBank/DDBJ databases">
        <title>Caerostris darwini draft genome.</title>
        <authorList>
            <person name="Kono N."/>
            <person name="Arakawa K."/>
        </authorList>
    </citation>
    <scope>NUCLEOTIDE SEQUENCE [LARGE SCALE GENOMIC DNA]</scope>
</reference>